<keyword evidence="6" id="KW-0378">Hydrolase</keyword>
<dbReference type="PANTHER" id="PTHR46193:SF18">
    <property type="entry name" value="HEXITOL PHOSPHATASE B"/>
    <property type="match status" value="1"/>
</dbReference>
<sequence length="222" mass="23557">MSGVLLFDLDGTLLDIDHLHYEAWRQQVARLGVALDPQRYRTQVMGFPNETILADLVPALSREEGAALVEAKEVLFRSLATDLVPAEGLLDFLGWVDNTGARYGVVTNAPRPNAEQELAGIGLAERFATVVIGDELAHAKPHPLPYLVGLERLGGSAAHSVAFEDSISGIRAAVAAGLAVVGLTTGLPAERLLQEGAGLAIPHFDDPRLRPFVAACLEGVPA</sequence>
<keyword evidence="7" id="KW-1185">Reference proteome</keyword>
<evidence type="ECO:0000256" key="4">
    <source>
        <dbReference type="ARBA" id="ARBA00022842"/>
    </source>
</evidence>
<dbReference type="InterPro" id="IPR051600">
    <property type="entry name" value="Beta-PGM-like"/>
</dbReference>
<dbReference type="InterPro" id="IPR006439">
    <property type="entry name" value="HAD-SF_hydro_IA"/>
</dbReference>
<dbReference type="InterPro" id="IPR036412">
    <property type="entry name" value="HAD-like_sf"/>
</dbReference>
<dbReference type="AlphaFoldDB" id="A0A9X3E8U9"/>
<evidence type="ECO:0000313" key="6">
    <source>
        <dbReference type="EMBL" id="MCX5568930.1"/>
    </source>
</evidence>
<dbReference type="Proteomes" id="UP001144805">
    <property type="component" value="Unassembled WGS sequence"/>
</dbReference>
<evidence type="ECO:0000256" key="1">
    <source>
        <dbReference type="ARBA" id="ARBA00001946"/>
    </source>
</evidence>
<dbReference type="EMBL" id="JAPKNK010000002">
    <property type="protein sequence ID" value="MCX5568930.1"/>
    <property type="molecule type" value="Genomic_DNA"/>
</dbReference>
<accession>A0A9X3E8U9</accession>
<dbReference type="InterPro" id="IPR023198">
    <property type="entry name" value="PGP-like_dom2"/>
</dbReference>
<protein>
    <submittedName>
        <fullName evidence="6">HAD-IA family hydrolase</fullName>
    </submittedName>
</protein>
<dbReference type="Gene3D" id="1.10.150.240">
    <property type="entry name" value="Putative phosphatase, domain 2"/>
    <property type="match status" value="1"/>
</dbReference>
<dbReference type="GO" id="GO:0046872">
    <property type="term" value="F:metal ion binding"/>
    <property type="evidence" value="ECO:0007669"/>
    <property type="project" value="UniProtKB-KW"/>
</dbReference>
<proteinExistence type="inferred from homology"/>
<dbReference type="Pfam" id="PF13419">
    <property type="entry name" value="HAD_2"/>
    <property type="match status" value="1"/>
</dbReference>
<dbReference type="SFLD" id="SFLDG01129">
    <property type="entry name" value="C1.5:_HAD__Beta-PGM__Phosphata"/>
    <property type="match status" value="1"/>
</dbReference>
<dbReference type="RefSeq" id="WP_266337885.1">
    <property type="nucleotide sequence ID" value="NZ_JAPKNK010000002.1"/>
</dbReference>
<organism evidence="6 7">
    <name type="scientific">Kaistia nematophila</name>
    <dbReference type="NCBI Taxonomy" id="2994654"/>
    <lineage>
        <taxon>Bacteria</taxon>
        <taxon>Pseudomonadati</taxon>
        <taxon>Pseudomonadota</taxon>
        <taxon>Alphaproteobacteria</taxon>
        <taxon>Hyphomicrobiales</taxon>
        <taxon>Kaistiaceae</taxon>
        <taxon>Kaistia</taxon>
    </lineage>
</organism>
<dbReference type="InterPro" id="IPR041492">
    <property type="entry name" value="HAD_2"/>
</dbReference>
<keyword evidence="5" id="KW-0119">Carbohydrate metabolism</keyword>
<dbReference type="CDD" id="cd07505">
    <property type="entry name" value="HAD_BPGM-like"/>
    <property type="match status" value="1"/>
</dbReference>
<evidence type="ECO:0000256" key="2">
    <source>
        <dbReference type="ARBA" id="ARBA00006171"/>
    </source>
</evidence>
<dbReference type="NCBIfam" id="TIGR01509">
    <property type="entry name" value="HAD-SF-IA-v3"/>
    <property type="match status" value="1"/>
</dbReference>
<comment type="similarity">
    <text evidence="2">Belongs to the HAD-like hydrolase superfamily. CbbY/CbbZ/Gph/YieH family.</text>
</comment>
<dbReference type="GO" id="GO:0016787">
    <property type="term" value="F:hydrolase activity"/>
    <property type="evidence" value="ECO:0007669"/>
    <property type="project" value="UniProtKB-KW"/>
</dbReference>
<evidence type="ECO:0000313" key="7">
    <source>
        <dbReference type="Proteomes" id="UP001144805"/>
    </source>
</evidence>
<reference evidence="6" key="1">
    <citation type="submission" date="2022-11" db="EMBL/GenBank/DDBJ databases">
        <title>Biodiversity and phylogenetic relationships of bacteria.</title>
        <authorList>
            <person name="Machado R.A.R."/>
            <person name="Bhat A."/>
            <person name="Loulou A."/>
            <person name="Kallel S."/>
        </authorList>
    </citation>
    <scope>NUCLEOTIDE SEQUENCE</scope>
    <source>
        <strain evidence="6">K-TC2</strain>
    </source>
</reference>
<dbReference type="PANTHER" id="PTHR46193">
    <property type="entry name" value="6-PHOSPHOGLUCONATE PHOSPHATASE"/>
    <property type="match status" value="1"/>
</dbReference>
<comment type="cofactor">
    <cofactor evidence="1">
        <name>Mg(2+)</name>
        <dbReference type="ChEBI" id="CHEBI:18420"/>
    </cofactor>
</comment>
<evidence type="ECO:0000256" key="3">
    <source>
        <dbReference type="ARBA" id="ARBA00022723"/>
    </source>
</evidence>
<dbReference type="SFLD" id="SFLDS00003">
    <property type="entry name" value="Haloacid_Dehalogenase"/>
    <property type="match status" value="1"/>
</dbReference>
<keyword evidence="3" id="KW-0479">Metal-binding</keyword>
<dbReference type="Gene3D" id="3.40.50.1000">
    <property type="entry name" value="HAD superfamily/HAD-like"/>
    <property type="match status" value="1"/>
</dbReference>
<dbReference type="SUPFAM" id="SSF56784">
    <property type="entry name" value="HAD-like"/>
    <property type="match status" value="1"/>
</dbReference>
<dbReference type="InterPro" id="IPR023214">
    <property type="entry name" value="HAD_sf"/>
</dbReference>
<gene>
    <name evidence="6" type="ORF">OSH07_06970</name>
</gene>
<comment type="caution">
    <text evidence="6">The sequence shown here is derived from an EMBL/GenBank/DDBJ whole genome shotgun (WGS) entry which is preliminary data.</text>
</comment>
<name>A0A9X3E8U9_9HYPH</name>
<evidence type="ECO:0000256" key="5">
    <source>
        <dbReference type="ARBA" id="ARBA00023277"/>
    </source>
</evidence>
<keyword evidence="4" id="KW-0460">Magnesium</keyword>